<comment type="catalytic activity">
    <reaction evidence="1 18 19">
        <text>(6R)-NADHX = (6S)-NADHX</text>
        <dbReference type="Rhea" id="RHEA:32215"/>
        <dbReference type="ChEBI" id="CHEBI:64074"/>
        <dbReference type="ChEBI" id="CHEBI:64075"/>
        <dbReference type="EC" id="5.1.99.6"/>
    </reaction>
</comment>
<dbReference type="NCBIfam" id="TIGR00196">
    <property type="entry name" value="yjeF_cterm"/>
    <property type="match status" value="1"/>
</dbReference>
<dbReference type="EC" id="5.1.99.6" evidence="19"/>
<proteinExistence type="inferred from homology"/>
<accession>A0A0W0GHF6</accession>
<evidence type="ECO:0000256" key="9">
    <source>
        <dbReference type="ARBA" id="ARBA00022958"/>
    </source>
</evidence>
<reference evidence="22 23" key="1">
    <citation type="submission" date="2015-06" db="EMBL/GenBank/DDBJ databases">
        <title>Genome sequence of the organohalide-respiring Dehalogenimonas alkenigignens type strain (IP3-3T).</title>
        <authorList>
            <person name="Key T.A."/>
            <person name="Richmond D.P."/>
            <person name="Bowman K.S."/>
            <person name="Cho Y.-J."/>
            <person name="Chun J."/>
            <person name="da Costa M.S."/>
            <person name="Rainey F.A."/>
            <person name="Moe W.M."/>
        </authorList>
    </citation>
    <scope>NUCLEOTIDE SEQUENCE [LARGE SCALE GENOMIC DNA]</scope>
    <source>
        <strain evidence="22 23">IP3-3</strain>
    </source>
</reference>
<evidence type="ECO:0000256" key="16">
    <source>
        <dbReference type="ARBA" id="ARBA00049209"/>
    </source>
</evidence>
<protein>
    <recommendedName>
        <fullName evidence="19">Bifunctional NAD(P)H-hydrate repair enzyme</fullName>
    </recommendedName>
    <alternativeName>
        <fullName evidence="19">Nicotinamide nucleotide repair protein</fullName>
    </alternativeName>
    <domain>
        <recommendedName>
            <fullName evidence="19">ADP-dependent (S)-NAD(P)H-hydrate dehydratase</fullName>
            <ecNumber evidence="19">4.2.1.136</ecNumber>
        </recommendedName>
        <alternativeName>
            <fullName evidence="19">ADP-dependent NAD(P)HX dehydratase</fullName>
        </alternativeName>
    </domain>
    <domain>
        <recommendedName>
            <fullName evidence="19">NAD(P)H-hydrate epimerase</fullName>
            <ecNumber evidence="19">5.1.99.6</ecNumber>
        </recommendedName>
    </domain>
</protein>
<evidence type="ECO:0000256" key="18">
    <source>
        <dbReference type="HAMAP-Rule" id="MF_01966"/>
    </source>
</evidence>
<feature type="binding site" evidence="18">
    <location>
        <position position="126"/>
    </location>
    <ligand>
        <name>K(+)</name>
        <dbReference type="ChEBI" id="CHEBI:29103"/>
    </ligand>
</feature>
<feature type="binding site" evidence="18">
    <location>
        <begin position="130"/>
        <end position="136"/>
    </location>
    <ligand>
        <name>(6S)-NADPHX</name>
        <dbReference type="ChEBI" id="CHEBI:64076"/>
    </ligand>
</feature>
<dbReference type="EMBL" id="LFDV01000002">
    <property type="protein sequence ID" value="KTB47991.1"/>
    <property type="molecule type" value="Genomic_DNA"/>
</dbReference>
<evidence type="ECO:0000256" key="19">
    <source>
        <dbReference type="PIRNR" id="PIRNR017184"/>
    </source>
</evidence>
<keyword evidence="8 17" id="KW-0521">NADP</keyword>
<dbReference type="PIRSF" id="PIRSF017184">
    <property type="entry name" value="Nnr"/>
    <property type="match status" value="1"/>
</dbReference>
<keyword evidence="11 18" id="KW-0413">Isomerase</keyword>
<evidence type="ECO:0000256" key="12">
    <source>
        <dbReference type="ARBA" id="ARBA00023239"/>
    </source>
</evidence>
<dbReference type="InterPro" id="IPR017953">
    <property type="entry name" value="Carbohydrate_kinase_pred_CS"/>
</dbReference>
<feature type="binding site" evidence="17">
    <location>
        <begin position="431"/>
        <end position="435"/>
    </location>
    <ligand>
        <name>AMP</name>
        <dbReference type="ChEBI" id="CHEBI:456215"/>
    </ligand>
</feature>
<dbReference type="GO" id="GO:0110051">
    <property type="term" value="P:metabolite repair"/>
    <property type="evidence" value="ECO:0007669"/>
    <property type="project" value="TreeGrafter"/>
</dbReference>
<keyword evidence="10 17" id="KW-0520">NAD</keyword>
<dbReference type="PROSITE" id="PS01050">
    <property type="entry name" value="YJEF_C_2"/>
    <property type="match status" value="1"/>
</dbReference>
<dbReference type="PROSITE" id="PS51383">
    <property type="entry name" value="YJEF_C_3"/>
    <property type="match status" value="1"/>
</dbReference>
<dbReference type="PANTHER" id="PTHR12592">
    <property type="entry name" value="ATP-DEPENDENT (S)-NAD(P)H-HYDRATE DEHYDRATASE FAMILY MEMBER"/>
    <property type="match status" value="1"/>
</dbReference>
<comment type="function">
    <text evidence="14 19">Bifunctional enzyme that catalyzes the epimerization of the S- and R-forms of NAD(P)HX and the dehydration of the S-form of NAD(P)HX at the expense of ADP, which is converted to AMP. This allows the repair of both epimers of NAD(P)HX, a damaged form of NAD(P)H that is a result of enzymatic or heat-dependent hydration.</text>
</comment>
<comment type="function">
    <text evidence="18">Catalyzes the epimerization of the S- and R-forms of NAD(P)HX, a damaged form of NAD(P)H that is a result of enzymatic or heat-dependent hydration. This is a prerequisite for the S-specific NAD(P)H-hydrate dehydratase to allow the repair of both epimers of NAD(P)HX.</text>
</comment>
<dbReference type="PATRIC" id="fig|1217799.6.peg.859"/>
<feature type="binding site" evidence="17">
    <location>
        <position position="264"/>
    </location>
    <ligand>
        <name>(6S)-NADPHX</name>
        <dbReference type="ChEBI" id="CHEBI:64076"/>
    </ligand>
</feature>
<dbReference type="InterPro" id="IPR004443">
    <property type="entry name" value="YjeF_N_dom"/>
</dbReference>
<dbReference type="InterPro" id="IPR036652">
    <property type="entry name" value="YjeF_N_dom_sf"/>
</dbReference>
<dbReference type="CDD" id="cd01171">
    <property type="entry name" value="YXKO-related"/>
    <property type="match status" value="1"/>
</dbReference>
<comment type="catalytic activity">
    <reaction evidence="16 17 19">
        <text>(6S)-NADPHX + ADP = AMP + phosphate + NADPH + H(+)</text>
        <dbReference type="Rhea" id="RHEA:32235"/>
        <dbReference type="ChEBI" id="CHEBI:15378"/>
        <dbReference type="ChEBI" id="CHEBI:43474"/>
        <dbReference type="ChEBI" id="CHEBI:57783"/>
        <dbReference type="ChEBI" id="CHEBI:64076"/>
        <dbReference type="ChEBI" id="CHEBI:456215"/>
        <dbReference type="ChEBI" id="CHEBI:456216"/>
        <dbReference type="EC" id="4.2.1.136"/>
    </reaction>
</comment>
<evidence type="ECO:0000256" key="6">
    <source>
        <dbReference type="ARBA" id="ARBA00022741"/>
    </source>
</evidence>
<dbReference type="RefSeq" id="WP_058438977.1">
    <property type="nucleotide sequence ID" value="NZ_KQ758903.1"/>
</dbReference>
<dbReference type="Gene3D" id="3.40.1190.20">
    <property type="match status" value="1"/>
</dbReference>
<keyword evidence="22" id="KW-0418">Kinase</keyword>
<name>A0A0W0GHF6_9CHLR</name>
<comment type="subunit">
    <text evidence="17">Homotetramer.</text>
</comment>
<comment type="catalytic activity">
    <reaction evidence="2 18 19">
        <text>(6R)-NADPHX = (6S)-NADPHX</text>
        <dbReference type="Rhea" id="RHEA:32227"/>
        <dbReference type="ChEBI" id="CHEBI:64076"/>
        <dbReference type="ChEBI" id="CHEBI:64077"/>
        <dbReference type="EC" id="5.1.99.6"/>
    </reaction>
</comment>
<evidence type="ECO:0000259" key="21">
    <source>
        <dbReference type="PROSITE" id="PS51385"/>
    </source>
</evidence>
<evidence type="ECO:0000256" key="1">
    <source>
        <dbReference type="ARBA" id="ARBA00000013"/>
    </source>
</evidence>
<feature type="binding site" evidence="17">
    <location>
        <position position="394"/>
    </location>
    <ligand>
        <name>(6S)-NADPHX</name>
        <dbReference type="ChEBI" id="CHEBI:64076"/>
    </ligand>
</feature>
<evidence type="ECO:0000256" key="11">
    <source>
        <dbReference type="ARBA" id="ARBA00023235"/>
    </source>
</evidence>
<comment type="similarity">
    <text evidence="4 19">In the C-terminal section; belongs to the NnrD/CARKD family.</text>
</comment>
<dbReference type="NCBIfam" id="TIGR00197">
    <property type="entry name" value="yjeF_nterm"/>
    <property type="match status" value="1"/>
</dbReference>
<dbReference type="HAMAP" id="MF_01966">
    <property type="entry name" value="NADHX_epimerase"/>
    <property type="match status" value="1"/>
</dbReference>
<feature type="binding site" evidence="18">
    <location>
        <position position="164"/>
    </location>
    <ligand>
        <name>(6S)-NADPHX</name>
        <dbReference type="ChEBI" id="CHEBI:64076"/>
    </ligand>
</feature>
<keyword evidence="23" id="KW-1185">Reference proteome</keyword>
<dbReference type="PANTHER" id="PTHR12592:SF0">
    <property type="entry name" value="ATP-DEPENDENT (S)-NAD(P)H-HYDRATE DEHYDRATASE"/>
    <property type="match status" value="1"/>
</dbReference>
<dbReference type="Pfam" id="PF01256">
    <property type="entry name" value="Carb_kinase"/>
    <property type="match status" value="1"/>
</dbReference>
<dbReference type="SUPFAM" id="SSF53613">
    <property type="entry name" value="Ribokinase-like"/>
    <property type="match status" value="1"/>
</dbReference>
<dbReference type="GO" id="GO:0052855">
    <property type="term" value="F:ADP-dependent NAD(P)H-hydrate dehydratase activity"/>
    <property type="evidence" value="ECO:0007669"/>
    <property type="project" value="UniProtKB-UniRule"/>
</dbReference>
<dbReference type="InterPro" id="IPR000631">
    <property type="entry name" value="CARKD"/>
</dbReference>
<comment type="caution">
    <text evidence="18">Lacks conserved residue(s) required for the propagation of feature annotation.</text>
</comment>
<dbReference type="AlphaFoldDB" id="A0A0W0GHF6"/>
<organism evidence="22 23">
    <name type="scientific">Dehalogenimonas alkenigignens</name>
    <dbReference type="NCBI Taxonomy" id="1217799"/>
    <lineage>
        <taxon>Bacteria</taxon>
        <taxon>Bacillati</taxon>
        <taxon>Chloroflexota</taxon>
        <taxon>Dehalococcoidia</taxon>
        <taxon>Dehalococcoidales</taxon>
        <taxon>Dehalococcoidaceae</taxon>
        <taxon>Dehalogenimonas</taxon>
    </lineage>
</organism>
<comment type="cofactor">
    <cofactor evidence="17">
        <name>Mg(2+)</name>
        <dbReference type="ChEBI" id="CHEBI:18420"/>
    </cofactor>
</comment>
<evidence type="ECO:0000256" key="10">
    <source>
        <dbReference type="ARBA" id="ARBA00023027"/>
    </source>
</evidence>
<keyword evidence="5 18" id="KW-0479">Metal-binding</keyword>
<evidence type="ECO:0000313" key="23">
    <source>
        <dbReference type="Proteomes" id="UP000053947"/>
    </source>
</evidence>
<dbReference type="STRING" id="1217799.DEALK_08360"/>
<feature type="domain" description="YjeF C-terminal" evidence="20">
    <location>
        <begin position="229"/>
        <end position="520"/>
    </location>
</feature>
<dbReference type="Pfam" id="PF03853">
    <property type="entry name" value="YjeF_N"/>
    <property type="match status" value="1"/>
</dbReference>
<comment type="similarity">
    <text evidence="3 19">In the N-terminal section; belongs to the NnrE/AIBP family.</text>
</comment>
<dbReference type="GO" id="GO:0005524">
    <property type="term" value="F:ATP binding"/>
    <property type="evidence" value="ECO:0007669"/>
    <property type="project" value="UniProtKB-UniRule"/>
</dbReference>
<comment type="similarity">
    <text evidence="18">Belongs to the NnrE/AIBP family.</text>
</comment>
<keyword evidence="7 17" id="KW-0067">ATP-binding</keyword>
<evidence type="ECO:0000256" key="8">
    <source>
        <dbReference type="ARBA" id="ARBA00022857"/>
    </source>
</evidence>
<evidence type="ECO:0000256" key="14">
    <source>
        <dbReference type="ARBA" id="ARBA00025153"/>
    </source>
</evidence>
<gene>
    <name evidence="17" type="primary">nnrD</name>
    <name evidence="18" type="synonym">nnrE</name>
    <name evidence="22" type="ORF">DEALK_08360</name>
</gene>
<keyword evidence="12 17" id="KW-0456">Lyase</keyword>
<feature type="binding site" evidence="18">
    <location>
        <begin position="58"/>
        <end position="62"/>
    </location>
    <ligand>
        <name>(6S)-NADPHX</name>
        <dbReference type="ChEBI" id="CHEBI:64076"/>
    </ligand>
</feature>
<comment type="similarity">
    <text evidence="17">Belongs to the NnrD/CARKD family.</text>
</comment>
<dbReference type="SUPFAM" id="SSF64153">
    <property type="entry name" value="YjeF N-terminal domain-like"/>
    <property type="match status" value="1"/>
</dbReference>
<evidence type="ECO:0000256" key="3">
    <source>
        <dbReference type="ARBA" id="ARBA00006001"/>
    </source>
</evidence>
<evidence type="ECO:0000256" key="7">
    <source>
        <dbReference type="ARBA" id="ARBA00022840"/>
    </source>
</evidence>
<evidence type="ECO:0000256" key="17">
    <source>
        <dbReference type="HAMAP-Rule" id="MF_01965"/>
    </source>
</evidence>
<evidence type="ECO:0000256" key="5">
    <source>
        <dbReference type="ARBA" id="ARBA00022723"/>
    </source>
</evidence>
<evidence type="ECO:0000256" key="15">
    <source>
        <dbReference type="ARBA" id="ARBA00048238"/>
    </source>
</evidence>
<dbReference type="GO" id="GO:0016301">
    <property type="term" value="F:kinase activity"/>
    <property type="evidence" value="ECO:0007669"/>
    <property type="project" value="UniProtKB-KW"/>
</dbReference>
<evidence type="ECO:0000313" key="22">
    <source>
        <dbReference type="EMBL" id="KTB47991.1"/>
    </source>
</evidence>
<dbReference type="GO" id="GO:0052856">
    <property type="term" value="F:NAD(P)HX epimerase activity"/>
    <property type="evidence" value="ECO:0007669"/>
    <property type="project" value="UniProtKB-UniRule"/>
</dbReference>
<dbReference type="PROSITE" id="PS51385">
    <property type="entry name" value="YJEF_N"/>
    <property type="match status" value="1"/>
</dbReference>
<feature type="binding site" evidence="18">
    <location>
        <position position="59"/>
    </location>
    <ligand>
        <name>K(+)</name>
        <dbReference type="ChEBI" id="CHEBI:29103"/>
    </ligand>
</feature>
<dbReference type="Gene3D" id="3.40.50.10260">
    <property type="entry name" value="YjeF N-terminal domain"/>
    <property type="match status" value="1"/>
</dbReference>
<dbReference type="InterPro" id="IPR030677">
    <property type="entry name" value="Nnr"/>
</dbReference>
<feature type="binding site" evidence="17">
    <location>
        <position position="335"/>
    </location>
    <ligand>
        <name>(6S)-NADPHX</name>
        <dbReference type="ChEBI" id="CHEBI:64076"/>
    </ligand>
</feature>
<dbReference type="HAMAP" id="MF_01965">
    <property type="entry name" value="NADHX_dehydratase"/>
    <property type="match status" value="1"/>
</dbReference>
<feature type="binding site" evidence="18">
    <location>
        <position position="167"/>
    </location>
    <ligand>
        <name>K(+)</name>
        <dbReference type="ChEBI" id="CHEBI:29103"/>
    </ligand>
</feature>
<dbReference type="GO" id="GO:0046872">
    <property type="term" value="F:metal ion binding"/>
    <property type="evidence" value="ECO:0007669"/>
    <property type="project" value="UniProtKB-UniRule"/>
</dbReference>
<feature type="binding site" evidence="17">
    <location>
        <position position="460"/>
    </location>
    <ligand>
        <name>AMP</name>
        <dbReference type="ChEBI" id="CHEBI:456215"/>
    </ligand>
</feature>
<comment type="function">
    <text evidence="17">Catalyzes the dehydration of the S-form of NAD(P)HX at the expense of ADP, which is converted to AMP. Together with NAD(P)HX epimerase, which catalyzes the epimerization of the S- and R-forms, the enzyme allows the repair of both epimers of NAD(P)HX, a damaged form of NAD(P)H that is a result of enzymatic or heat-dependent hydration.</text>
</comment>
<evidence type="ECO:0000256" key="2">
    <source>
        <dbReference type="ARBA" id="ARBA00000909"/>
    </source>
</evidence>
<keyword evidence="13" id="KW-0511">Multifunctional enzyme</keyword>
<comment type="cofactor">
    <cofactor evidence="18 19">
        <name>K(+)</name>
        <dbReference type="ChEBI" id="CHEBI:29103"/>
    </cofactor>
    <text evidence="18 19">Binds 1 potassium ion per subunit.</text>
</comment>
<feature type="domain" description="YjeF N-terminal" evidence="21">
    <location>
        <begin position="9"/>
        <end position="221"/>
    </location>
</feature>
<keyword evidence="9 18" id="KW-0630">Potassium</keyword>
<comment type="caution">
    <text evidence="22">The sequence shown here is derived from an EMBL/GenBank/DDBJ whole genome shotgun (WGS) entry which is preliminary data.</text>
</comment>
<keyword evidence="22" id="KW-0808">Transferase</keyword>
<evidence type="ECO:0000256" key="4">
    <source>
        <dbReference type="ARBA" id="ARBA00009524"/>
    </source>
</evidence>
<dbReference type="GO" id="GO:0046496">
    <property type="term" value="P:nicotinamide nucleotide metabolic process"/>
    <property type="evidence" value="ECO:0007669"/>
    <property type="project" value="UniProtKB-UniRule"/>
</dbReference>
<dbReference type="EC" id="4.2.1.136" evidence="19"/>
<comment type="catalytic activity">
    <reaction evidence="15 17 19">
        <text>(6S)-NADHX + ADP = AMP + phosphate + NADH + H(+)</text>
        <dbReference type="Rhea" id="RHEA:32223"/>
        <dbReference type="ChEBI" id="CHEBI:15378"/>
        <dbReference type="ChEBI" id="CHEBI:43474"/>
        <dbReference type="ChEBI" id="CHEBI:57945"/>
        <dbReference type="ChEBI" id="CHEBI:64074"/>
        <dbReference type="ChEBI" id="CHEBI:456215"/>
        <dbReference type="ChEBI" id="CHEBI:456216"/>
        <dbReference type="EC" id="4.2.1.136"/>
    </reaction>
</comment>
<evidence type="ECO:0000259" key="20">
    <source>
        <dbReference type="PROSITE" id="PS51383"/>
    </source>
</evidence>
<evidence type="ECO:0000256" key="13">
    <source>
        <dbReference type="ARBA" id="ARBA00023268"/>
    </source>
</evidence>
<sequence>MNLVTAAEMRRLEQEAAALGVSAAELMQRAGREVADKLAALLEPAAGKRVIVLVGPGNNGGDGLVAARHLKTAGALTDIYLLSPRGSDDIVLREAVTAGLSPLEARYDVGFERLRAALEEADVVLDAVFGTGLGRSISGAPAAALALVEEARNRRPEMTVVALDLPSGLDADTGAIDPSAVRADFTITLGYAKRGFFLFPGAGYTGEILVADIGLPEGSGAGLNTEVLDEHLILDLLPDRPADAHKGTFGKVLVAAGSPEYAGAAVLACQAAGRAGAGLVTLAAGKSLYPVLASRLTETTHLILPETADGGPAPGAAELIAGRLKEFSAAVIGPGLGQSPSAAAFTRALLAALSRPENRASGFAAVLDADALNILSAESDWWLKVDFPAVLTPHPGEMARLAGLAVPRVQSDRIELARRCAGLWRQVVVLKGAHTVIASSDGRAALAPNANPALATAGTGDVLAGIIGGLLAQGLAPFDAARAGVYIHAMAAESVRAALGDCGAVASDLLGHIPRSFKALKEHDHAACH</sequence>
<dbReference type="Proteomes" id="UP000053947">
    <property type="component" value="Unassembled WGS sequence"/>
</dbReference>
<dbReference type="OrthoDB" id="9806925at2"/>
<feature type="binding site" evidence="17">
    <location>
        <position position="461"/>
    </location>
    <ligand>
        <name>(6S)-NADPHX</name>
        <dbReference type="ChEBI" id="CHEBI:64076"/>
    </ligand>
</feature>
<keyword evidence="6 17" id="KW-0547">Nucleotide-binding</keyword>
<dbReference type="InterPro" id="IPR029056">
    <property type="entry name" value="Ribokinase-like"/>
</dbReference>